<evidence type="ECO:0000313" key="2">
    <source>
        <dbReference type="Proteomes" id="UP000789920"/>
    </source>
</evidence>
<sequence length="161" mass="19333">REYFVKDKMIGVEGISMPMAGNLRLNKLLQITQMLYVAKEGKYLFPEKMENIRGNKEMPQNPSMIKYYQNFALHEEEFSFLLRLLIITSQNEEEIKEDEKQFISQYEIRKLPDCLKIDPSFVRIHQKNQNEYDFIVKKHEDYRNDKLNATKLRPPIEIEIK</sequence>
<protein>
    <submittedName>
        <fullName evidence="1">21825_t:CDS:1</fullName>
    </submittedName>
</protein>
<proteinExistence type="predicted"/>
<evidence type="ECO:0000313" key="1">
    <source>
        <dbReference type="EMBL" id="CAG8793309.1"/>
    </source>
</evidence>
<accession>A0ACA9RHG7</accession>
<feature type="non-terminal residue" evidence="1">
    <location>
        <position position="1"/>
    </location>
</feature>
<reference evidence="1" key="1">
    <citation type="submission" date="2021-06" db="EMBL/GenBank/DDBJ databases">
        <authorList>
            <person name="Kallberg Y."/>
            <person name="Tangrot J."/>
            <person name="Rosling A."/>
        </authorList>
    </citation>
    <scope>NUCLEOTIDE SEQUENCE</scope>
    <source>
        <strain evidence="1">MA461A</strain>
    </source>
</reference>
<dbReference type="EMBL" id="CAJVQC010053754">
    <property type="protein sequence ID" value="CAG8793309.1"/>
    <property type="molecule type" value="Genomic_DNA"/>
</dbReference>
<comment type="caution">
    <text evidence="1">The sequence shown here is derived from an EMBL/GenBank/DDBJ whole genome shotgun (WGS) entry which is preliminary data.</text>
</comment>
<gene>
    <name evidence="1" type="ORF">RPERSI_LOCUS19551</name>
</gene>
<name>A0ACA9RHG7_9GLOM</name>
<organism evidence="1 2">
    <name type="scientific">Racocetra persica</name>
    <dbReference type="NCBI Taxonomy" id="160502"/>
    <lineage>
        <taxon>Eukaryota</taxon>
        <taxon>Fungi</taxon>
        <taxon>Fungi incertae sedis</taxon>
        <taxon>Mucoromycota</taxon>
        <taxon>Glomeromycotina</taxon>
        <taxon>Glomeromycetes</taxon>
        <taxon>Diversisporales</taxon>
        <taxon>Gigasporaceae</taxon>
        <taxon>Racocetra</taxon>
    </lineage>
</organism>
<keyword evidence="2" id="KW-1185">Reference proteome</keyword>
<dbReference type="Proteomes" id="UP000789920">
    <property type="component" value="Unassembled WGS sequence"/>
</dbReference>